<accession>A0AAV7IBC6</accession>
<evidence type="ECO:0000256" key="10">
    <source>
        <dbReference type="SAM" id="Phobius"/>
    </source>
</evidence>
<keyword evidence="5" id="KW-0552">Olfaction</keyword>
<dbReference type="EMBL" id="JAHXZJ010001864">
    <property type="protein sequence ID" value="KAH0548923.1"/>
    <property type="molecule type" value="Genomic_DNA"/>
</dbReference>
<keyword evidence="9" id="KW-0807">Transducer</keyword>
<dbReference type="Proteomes" id="UP000826195">
    <property type="component" value="Unassembled WGS sequence"/>
</dbReference>
<evidence type="ECO:0000256" key="3">
    <source>
        <dbReference type="ARBA" id="ARBA00022606"/>
    </source>
</evidence>
<feature type="non-terminal residue" evidence="11">
    <location>
        <position position="1"/>
    </location>
</feature>
<keyword evidence="7 10" id="KW-0472">Membrane</keyword>
<feature type="transmembrane region" description="Helical" evidence="10">
    <location>
        <begin position="63"/>
        <end position="80"/>
    </location>
</feature>
<keyword evidence="3" id="KW-0716">Sensory transduction</keyword>
<evidence type="ECO:0000256" key="4">
    <source>
        <dbReference type="ARBA" id="ARBA00022692"/>
    </source>
</evidence>
<evidence type="ECO:0000256" key="1">
    <source>
        <dbReference type="ARBA" id="ARBA00004651"/>
    </source>
</evidence>
<feature type="transmembrane region" description="Helical" evidence="10">
    <location>
        <begin position="313"/>
        <end position="334"/>
    </location>
</feature>
<evidence type="ECO:0008006" key="13">
    <source>
        <dbReference type="Google" id="ProtNLM"/>
    </source>
</evidence>
<evidence type="ECO:0000256" key="5">
    <source>
        <dbReference type="ARBA" id="ARBA00022725"/>
    </source>
</evidence>
<evidence type="ECO:0000256" key="2">
    <source>
        <dbReference type="ARBA" id="ARBA00022475"/>
    </source>
</evidence>
<dbReference type="GO" id="GO:0007165">
    <property type="term" value="P:signal transduction"/>
    <property type="evidence" value="ECO:0007669"/>
    <property type="project" value="UniProtKB-KW"/>
</dbReference>
<keyword evidence="2" id="KW-1003">Cell membrane</keyword>
<organism evidence="11 12">
    <name type="scientific">Cotesia glomerata</name>
    <name type="common">Lepidopteran parasitic wasp</name>
    <name type="synonym">Apanteles glomeratus</name>
    <dbReference type="NCBI Taxonomy" id="32391"/>
    <lineage>
        <taxon>Eukaryota</taxon>
        <taxon>Metazoa</taxon>
        <taxon>Ecdysozoa</taxon>
        <taxon>Arthropoda</taxon>
        <taxon>Hexapoda</taxon>
        <taxon>Insecta</taxon>
        <taxon>Pterygota</taxon>
        <taxon>Neoptera</taxon>
        <taxon>Endopterygota</taxon>
        <taxon>Hymenoptera</taxon>
        <taxon>Apocrita</taxon>
        <taxon>Ichneumonoidea</taxon>
        <taxon>Braconidae</taxon>
        <taxon>Microgastrinae</taxon>
        <taxon>Cotesia</taxon>
    </lineage>
</organism>
<keyword evidence="4 10" id="KW-0812">Transmembrane</keyword>
<feature type="transmembrane region" description="Helical" evidence="10">
    <location>
        <begin position="425"/>
        <end position="447"/>
    </location>
</feature>
<dbReference type="Pfam" id="PF02949">
    <property type="entry name" value="7tm_6"/>
    <property type="match status" value="2"/>
</dbReference>
<comment type="subcellular location">
    <subcellularLocation>
        <location evidence="1">Cell membrane</location>
        <topology evidence="1">Multi-pass membrane protein</topology>
    </subcellularLocation>
</comment>
<feature type="transmembrane region" description="Helical" evidence="10">
    <location>
        <begin position="183"/>
        <end position="206"/>
    </location>
</feature>
<sequence length="686" mass="79083">RGIMINIKRQLFYETIQLYSLYISIVITTFALIFLVPREKGLLPIRAIYPFDTTVSPNYELTIFYQFYCVAYILMMAVTVDSTTIGLMRWLTIQVLALTNNYKNCDSKLTKRAGLISPDESYRTFAEINLLKIKDQENLICKFLAFEEQEIKDCNDNFTGRFKTCIRNYERIRKIVNNFNTTFSIFLLIQFATSLLIICLNGFMILLNANSAANSMRFGLYLFMSFAELLIYCFYGNQFTSMADTLTHNQWMSGWECAYERNYNNELSNLVTTSMMPTLKPLQFKAGGMFALSMPTFLAITLGADALNHVTDITIFGNNGCFFFGVCNSIFKFWKFSVMQDKIIELAEEIYSPVDVLLQSTDRGILVNIKSVLFWEQLQYYSCITSNVFLTIALLFLTPIEKGSLPMRAIYPYDITVSPNHELTFFYQFYCVAYCLMVVITIDASVIGMMRWLTIQILALTNNYKYCNSKLSKRAGLVSPLKACKTLEGIDAMKIEYEDTEILEFLAFDKQKVEDCDDDYIGRFKSCIKHHQRIKKLMNDFNDIFSDFLMMQFASSLLIICFNGFMMLIVRIDFKEEMEKGANFIKFFIYLSMCFGQLLVYCYYGNQFTDVANSLTYNQWMSGWESTDERNNSNKLSNLVTISMIPTLKPLGFKALGLFELSMPTFLAIVKSSYSTLILLTTVASD</sequence>
<evidence type="ECO:0000256" key="7">
    <source>
        <dbReference type="ARBA" id="ARBA00023136"/>
    </source>
</evidence>
<feature type="transmembrane region" description="Helical" evidence="10">
    <location>
        <begin position="286"/>
        <end position="307"/>
    </location>
</feature>
<keyword evidence="12" id="KW-1185">Reference proteome</keyword>
<dbReference type="GO" id="GO:0004984">
    <property type="term" value="F:olfactory receptor activity"/>
    <property type="evidence" value="ECO:0007669"/>
    <property type="project" value="InterPro"/>
</dbReference>
<dbReference type="AlphaFoldDB" id="A0AAV7IBC6"/>
<dbReference type="InterPro" id="IPR004117">
    <property type="entry name" value="7tm6_olfct_rcpt"/>
</dbReference>
<dbReference type="PANTHER" id="PTHR21137:SF35">
    <property type="entry name" value="ODORANT RECEPTOR 19A-RELATED"/>
    <property type="match status" value="1"/>
</dbReference>
<dbReference type="GO" id="GO:0005549">
    <property type="term" value="F:odorant binding"/>
    <property type="evidence" value="ECO:0007669"/>
    <property type="project" value="InterPro"/>
</dbReference>
<reference evidence="11 12" key="1">
    <citation type="journal article" date="2021" name="J. Hered.">
        <title>A chromosome-level genome assembly of the parasitoid wasp, Cotesia glomerata (Hymenoptera: Braconidae).</title>
        <authorList>
            <person name="Pinto B.J."/>
            <person name="Weis J.J."/>
            <person name="Gamble T."/>
            <person name="Ode P.J."/>
            <person name="Paul R."/>
            <person name="Zaspel J.M."/>
        </authorList>
    </citation>
    <scope>NUCLEOTIDE SEQUENCE [LARGE SCALE GENOMIC DNA]</scope>
    <source>
        <strain evidence="11">CgM1</strain>
    </source>
</reference>
<feature type="transmembrane region" description="Helical" evidence="10">
    <location>
        <begin position="378"/>
        <end position="397"/>
    </location>
</feature>
<dbReference type="PANTHER" id="PTHR21137">
    <property type="entry name" value="ODORANT RECEPTOR"/>
    <property type="match status" value="1"/>
</dbReference>
<keyword evidence="6 10" id="KW-1133">Transmembrane helix</keyword>
<evidence type="ECO:0000256" key="9">
    <source>
        <dbReference type="ARBA" id="ARBA00023224"/>
    </source>
</evidence>
<feature type="transmembrane region" description="Helical" evidence="10">
    <location>
        <begin position="548"/>
        <end position="572"/>
    </location>
</feature>
<dbReference type="GO" id="GO:0005886">
    <property type="term" value="C:plasma membrane"/>
    <property type="evidence" value="ECO:0007669"/>
    <property type="project" value="UniProtKB-SubCell"/>
</dbReference>
<name>A0AAV7IBC6_COTGL</name>
<feature type="transmembrane region" description="Helical" evidence="10">
    <location>
        <begin position="218"/>
        <end position="235"/>
    </location>
</feature>
<feature type="transmembrane region" description="Helical" evidence="10">
    <location>
        <begin position="12"/>
        <end position="36"/>
    </location>
</feature>
<evidence type="ECO:0000313" key="12">
    <source>
        <dbReference type="Proteomes" id="UP000826195"/>
    </source>
</evidence>
<evidence type="ECO:0000256" key="8">
    <source>
        <dbReference type="ARBA" id="ARBA00023170"/>
    </source>
</evidence>
<gene>
    <name evidence="11" type="ORF">KQX54_004335</name>
</gene>
<feature type="transmembrane region" description="Helical" evidence="10">
    <location>
        <begin position="584"/>
        <end position="604"/>
    </location>
</feature>
<protein>
    <recommendedName>
        <fullName evidence="13">Odorant receptor</fullName>
    </recommendedName>
</protein>
<evidence type="ECO:0000256" key="6">
    <source>
        <dbReference type="ARBA" id="ARBA00022989"/>
    </source>
</evidence>
<keyword evidence="8" id="KW-0675">Receptor</keyword>
<proteinExistence type="predicted"/>
<comment type="caution">
    <text evidence="11">The sequence shown here is derived from an EMBL/GenBank/DDBJ whole genome shotgun (WGS) entry which is preliminary data.</text>
</comment>
<evidence type="ECO:0000313" key="11">
    <source>
        <dbReference type="EMBL" id="KAH0548923.1"/>
    </source>
</evidence>